<dbReference type="Pfam" id="PF00535">
    <property type="entry name" value="Glycos_transf_2"/>
    <property type="match status" value="1"/>
</dbReference>
<feature type="domain" description="Glycosyltransferase 2-like" evidence="1">
    <location>
        <begin position="9"/>
        <end position="132"/>
    </location>
</feature>
<accession>A0A4Q6XY09</accession>
<dbReference type="PANTHER" id="PTHR43685:SF2">
    <property type="entry name" value="GLYCOSYLTRANSFERASE 2-LIKE DOMAIN-CONTAINING PROTEIN"/>
    <property type="match status" value="1"/>
</dbReference>
<name>A0A4Q6XY09_9SPHI</name>
<proteinExistence type="predicted"/>
<dbReference type="EMBL" id="SGIT01000001">
    <property type="protein sequence ID" value="RZF61677.1"/>
    <property type="molecule type" value="Genomic_DNA"/>
</dbReference>
<sequence>MEQQAPLISIVMPAYNAESTIAVSLDSVCRQSFSRFEMVVVNDGSTDDTVDIITEYAGRDERINLVSIDNHGVNFARQLGVQRATGRYITFLDADDQLQEDTLEMYLYHIEEHDVLLANCFDDGVLEKEEYLSLMMDERLPKELWGKMFIKELLTDDVMTLPQDIGMGEDYIWNIRVTGRVKSVKLIRDNYYCYDDQNPQSAMRRFKKSIAYEKRFLDILFQSLIEMGKTAEEARDLLTIQRFNMFVGLVRAKGISINDPFVREVAKPTKVLRRKRNRVLYAIMCVQSFRLKVFLVRLYFEIKPR</sequence>
<dbReference type="InterPro" id="IPR050834">
    <property type="entry name" value="Glycosyltransf_2"/>
</dbReference>
<reference evidence="2 3" key="1">
    <citation type="submission" date="2019-02" db="EMBL/GenBank/DDBJ databases">
        <authorList>
            <person name="Li Y."/>
        </authorList>
    </citation>
    <scope>NUCLEOTIDE SEQUENCE [LARGE SCALE GENOMIC DNA]</scope>
    <source>
        <strain evidence="2 3">30C10-4-7</strain>
    </source>
</reference>
<evidence type="ECO:0000313" key="3">
    <source>
        <dbReference type="Proteomes" id="UP000292855"/>
    </source>
</evidence>
<dbReference type="PANTHER" id="PTHR43685">
    <property type="entry name" value="GLYCOSYLTRANSFERASE"/>
    <property type="match status" value="1"/>
</dbReference>
<comment type="caution">
    <text evidence="2">The sequence shown here is derived from an EMBL/GenBank/DDBJ whole genome shotgun (WGS) entry which is preliminary data.</text>
</comment>
<evidence type="ECO:0000313" key="2">
    <source>
        <dbReference type="EMBL" id="RZF61677.1"/>
    </source>
</evidence>
<dbReference type="RefSeq" id="WP_130139906.1">
    <property type="nucleotide sequence ID" value="NZ_SGIT01000001.1"/>
</dbReference>
<evidence type="ECO:0000259" key="1">
    <source>
        <dbReference type="Pfam" id="PF00535"/>
    </source>
</evidence>
<dbReference type="Gene3D" id="3.90.550.10">
    <property type="entry name" value="Spore Coat Polysaccharide Biosynthesis Protein SpsA, Chain A"/>
    <property type="match status" value="1"/>
</dbReference>
<dbReference type="AlphaFoldDB" id="A0A4Q6XY09"/>
<dbReference type="InterPro" id="IPR001173">
    <property type="entry name" value="Glyco_trans_2-like"/>
</dbReference>
<gene>
    <name evidence="2" type="ORF">EWE74_02210</name>
</gene>
<dbReference type="Proteomes" id="UP000292855">
    <property type="component" value="Unassembled WGS sequence"/>
</dbReference>
<dbReference type="SUPFAM" id="SSF53448">
    <property type="entry name" value="Nucleotide-diphospho-sugar transferases"/>
    <property type="match status" value="1"/>
</dbReference>
<dbReference type="OrthoDB" id="6638511at2"/>
<keyword evidence="3" id="KW-1185">Reference proteome</keyword>
<dbReference type="GO" id="GO:0016740">
    <property type="term" value="F:transferase activity"/>
    <property type="evidence" value="ECO:0007669"/>
    <property type="project" value="UniProtKB-KW"/>
</dbReference>
<keyword evidence="2" id="KW-0808">Transferase</keyword>
<organism evidence="2 3">
    <name type="scientific">Sphingobacterium corticibacterium</name>
    <dbReference type="NCBI Taxonomy" id="2484746"/>
    <lineage>
        <taxon>Bacteria</taxon>
        <taxon>Pseudomonadati</taxon>
        <taxon>Bacteroidota</taxon>
        <taxon>Sphingobacteriia</taxon>
        <taxon>Sphingobacteriales</taxon>
        <taxon>Sphingobacteriaceae</taxon>
        <taxon>Sphingobacterium</taxon>
    </lineage>
</organism>
<protein>
    <submittedName>
        <fullName evidence="2">Glycosyltransferase family 2 protein</fullName>
    </submittedName>
</protein>
<dbReference type="CDD" id="cd00761">
    <property type="entry name" value="Glyco_tranf_GTA_type"/>
    <property type="match status" value="1"/>
</dbReference>
<dbReference type="InterPro" id="IPR029044">
    <property type="entry name" value="Nucleotide-diphossugar_trans"/>
</dbReference>